<feature type="domain" description="FAD dependent oxidoreductase" evidence="6">
    <location>
        <begin position="9"/>
        <end position="365"/>
    </location>
</feature>
<comment type="caution">
    <text evidence="7">The sequence shown here is derived from an EMBL/GenBank/DDBJ whole genome shotgun (WGS) entry which is preliminary data.</text>
</comment>
<dbReference type="InterPro" id="IPR045170">
    <property type="entry name" value="MTOX"/>
</dbReference>
<dbReference type="NCBIfam" id="NF008425">
    <property type="entry name" value="PRK11259.1"/>
    <property type="match status" value="1"/>
</dbReference>
<name>A0A8S3ZZ95_9EUPU</name>
<dbReference type="PANTHER" id="PTHR10961:SF46">
    <property type="entry name" value="PEROXISOMAL SARCOSINE OXIDASE"/>
    <property type="match status" value="1"/>
</dbReference>
<evidence type="ECO:0000313" key="7">
    <source>
        <dbReference type="EMBL" id="CAG5133380.1"/>
    </source>
</evidence>
<keyword evidence="3" id="KW-0285">Flavoprotein</keyword>
<keyword evidence="4" id="KW-0274">FAD</keyword>
<accession>A0A8S3ZZ95</accession>
<dbReference type="OrthoDB" id="424974at2759"/>
<dbReference type="GO" id="GO:0050031">
    <property type="term" value="F:L-pipecolate oxidase activity"/>
    <property type="evidence" value="ECO:0007669"/>
    <property type="project" value="TreeGrafter"/>
</dbReference>
<dbReference type="InterPro" id="IPR006076">
    <property type="entry name" value="FAD-dep_OxRdtase"/>
</dbReference>
<dbReference type="Gene3D" id="3.50.50.60">
    <property type="entry name" value="FAD/NAD(P)-binding domain"/>
    <property type="match status" value="1"/>
</dbReference>
<dbReference type="GO" id="GO:0008115">
    <property type="term" value="F:sarcosine oxidase activity"/>
    <property type="evidence" value="ECO:0007669"/>
    <property type="project" value="TreeGrafter"/>
</dbReference>
<evidence type="ECO:0000256" key="5">
    <source>
        <dbReference type="ARBA" id="ARBA00023002"/>
    </source>
</evidence>
<dbReference type="Gene3D" id="3.30.9.10">
    <property type="entry name" value="D-Amino Acid Oxidase, subunit A, domain 2"/>
    <property type="match status" value="1"/>
</dbReference>
<evidence type="ECO:0000259" key="6">
    <source>
        <dbReference type="Pfam" id="PF01266"/>
    </source>
</evidence>
<evidence type="ECO:0000313" key="8">
    <source>
        <dbReference type="Proteomes" id="UP000678393"/>
    </source>
</evidence>
<proteinExistence type="inferred from homology"/>
<keyword evidence="5" id="KW-0560">Oxidoreductase</keyword>
<sequence>MTTSKGVYDVIVIGAGIEGSSSAYNLVKQGLRVLLLDQFPLPHSRGSSHGQSRITRYVYEDEFYVRMMVDAFPLWSRLEQESGVELFTNCGVLDIRRGGCPGMRRALDALRAHNIPHESLSSPELQRRFPVLTTGQGDVAIWDPNGGLLRADQALRAFQTVFKQLGGVIHDNEPVTSVTPGSQVVIATTKSVYTSANVVFAAGPWSGPLCASVGLHLPLKPIRISVFYWRASDDYREMYGSSQFPCFIDSRGGGSHFHTYGLPISEYPGLVKVCPHEGPSIDPDDRDKGTDDSWTEEGTLATVKSTFKGLATTPSIREYCIYTETPDKHPFLDQHPRFPNIIVAAGFSGHGFKLAPVIGKAVTELVLKKVPTYNMKPFKIDRFEPRSHL</sequence>
<dbReference type="AlphaFoldDB" id="A0A8S3ZZ95"/>
<keyword evidence="8" id="KW-1185">Reference proteome</keyword>
<reference evidence="7" key="1">
    <citation type="submission" date="2021-04" db="EMBL/GenBank/DDBJ databases">
        <authorList>
            <consortium name="Molecular Ecology Group"/>
        </authorList>
    </citation>
    <scope>NUCLEOTIDE SEQUENCE</scope>
</reference>
<dbReference type="InterPro" id="IPR036188">
    <property type="entry name" value="FAD/NAD-bd_sf"/>
</dbReference>
<comment type="similarity">
    <text evidence="2">Belongs to the MSOX/MTOX family.</text>
</comment>
<dbReference type="GO" id="GO:0005777">
    <property type="term" value="C:peroxisome"/>
    <property type="evidence" value="ECO:0007669"/>
    <property type="project" value="TreeGrafter"/>
</dbReference>
<dbReference type="Pfam" id="PF01266">
    <property type="entry name" value="DAO"/>
    <property type="match status" value="1"/>
</dbReference>
<dbReference type="EMBL" id="CAJHNH020006157">
    <property type="protein sequence ID" value="CAG5133380.1"/>
    <property type="molecule type" value="Genomic_DNA"/>
</dbReference>
<organism evidence="7 8">
    <name type="scientific">Candidula unifasciata</name>
    <dbReference type="NCBI Taxonomy" id="100452"/>
    <lineage>
        <taxon>Eukaryota</taxon>
        <taxon>Metazoa</taxon>
        <taxon>Spiralia</taxon>
        <taxon>Lophotrochozoa</taxon>
        <taxon>Mollusca</taxon>
        <taxon>Gastropoda</taxon>
        <taxon>Heterobranchia</taxon>
        <taxon>Euthyneura</taxon>
        <taxon>Panpulmonata</taxon>
        <taxon>Eupulmonata</taxon>
        <taxon>Stylommatophora</taxon>
        <taxon>Helicina</taxon>
        <taxon>Helicoidea</taxon>
        <taxon>Geomitridae</taxon>
        <taxon>Candidula</taxon>
    </lineage>
</organism>
<comment type="cofactor">
    <cofactor evidence="1">
        <name>FAD</name>
        <dbReference type="ChEBI" id="CHEBI:57692"/>
    </cofactor>
</comment>
<dbReference type="SUPFAM" id="SSF54373">
    <property type="entry name" value="FAD-linked reductases, C-terminal domain"/>
    <property type="match status" value="1"/>
</dbReference>
<dbReference type="Proteomes" id="UP000678393">
    <property type="component" value="Unassembled WGS sequence"/>
</dbReference>
<dbReference type="PANTHER" id="PTHR10961">
    <property type="entry name" value="PEROXISOMAL SARCOSINE OXIDASE"/>
    <property type="match status" value="1"/>
</dbReference>
<dbReference type="SUPFAM" id="SSF51905">
    <property type="entry name" value="FAD/NAD(P)-binding domain"/>
    <property type="match status" value="1"/>
</dbReference>
<protein>
    <recommendedName>
        <fullName evidence="6">FAD dependent oxidoreductase domain-containing protein</fullName>
    </recommendedName>
</protein>
<evidence type="ECO:0000256" key="4">
    <source>
        <dbReference type="ARBA" id="ARBA00022827"/>
    </source>
</evidence>
<gene>
    <name evidence="7" type="ORF">CUNI_LOCUS18938</name>
</gene>
<evidence type="ECO:0000256" key="2">
    <source>
        <dbReference type="ARBA" id="ARBA00010989"/>
    </source>
</evidence>
<evidence type="ECO:0000256" key="3">
    <source>
        <dbReference type="ARBA" id="ARBA00022630"/>
    </source>
</evidence>
<dbReference type="GO" id="GO:0033514">
    <property type="term" value="P:L-lysine catabolic process to acetyl-CoA via L-pipecolate"/>
    <property type="evidence" value="ECO:0007669"/>
    <property type="project" value="TreeGrafter"/>
</dbReference>
<evidence type="ECO:0000256" key="1">
    <source>
        <dbReference type="ARBA" id="ARBA00001974"/>
    </source>
</evidence>
<dbReference type="GO" id="GO:0050660">
    <property type="term" value="F:flavin adenine dinucleotide binding"/>
    <property type="evidence" value="ECO:0007669"/>
    <property type="project" value="InterPro"/>
</dbReference>